<dbReference type="EMBL" id="CAJFCJ010000103">
    <property type="protein sequence ID" value="CAD5126919.1"/>
    <property type="molecule type" value="Genomic_DNA"/>
</dbReference>
<evidence type="ECO:0000313" key="1">
    <source>
        <dbReference type="EMBL" id="CAD5126919.1"/>
    </source>
</evidence>
<reference evidence="1 2" key="1">
    <citation type="submission" date="2020-08" db="EMBL/GenBank/DDBJ databases">
        <authorList>
            <person name="Hejnol A."/>
        </authorList>
    </citation>
    <scope>NUCLEOTIDE SEQUENCE [LARGE SCALE GENOMIC DNA]</scope>
</reference>
<dbReference type="AlphaFoldDB" id="A0A7I8WFD6"/>
<proteinExistence type="predicted"/>
<sequence>MNFSLYYKYFPSLLTIFFNLLNINETFQTNGKKINVCRIKNGGTCSASSVLANLRDYTYKCENALEPQWINHRDWASDCLEENTCSLAYLLINFKQKYDIAEICIEQRLALVSFLTRKVRIEYSNGRNTTHTLDSNQYQKCYLLPGETGKQNNWIKVLTLEGYGTTKRGLGSVIVYAFNGDDTNSNDEIHYTNIAEFSSCSAPYSGNMNCQRALNYDSNENLLGGWITSCARGNCFGLTYELTFPFTVQPKITCVAGREFGSYTIPLEIKAKWSSNFIQFFTFSFSRLRQCFEYTKDFFETGVTLNITKYHEPARADNVGLAYVNVYIIDTPQKFFFIESTDEVIYHFSTQFLSPMQLFSFGVKVKGNGNCHSFIINLMNKDGESKVKITLDVESITVLINGTLSHIGNQTNNDHLLLCNTWKDFWISLIGNDLQIGKGQVYNNNLLYSTKVAKDKGYVTKLEVNNGETSTVSIFRVNSYNKNYGLKINAIYPLGCSTPLLENLHDFNTSTCFLVKESPYIFEAIRNDGNSFGILKNLIKITLKFISSDDKKSIAIYLSLAEIGKQVSNSCPLSSMDQLNEENLWEYEFDCGYNKAIIERIVIIITADFISNSLVELCEVNFL</sequence>
<protein>
    <submittedName>
        <fullName evidence="1">DgyrCDS14933</fullName>
    </submittedName>
</protein>
<dbReference type="Proteomes" id="UP000549394">
    <property type="component" value="Unassembled WGS sequence"/>
</dbReference>
<name>A0A7I8WFD6_9ANNE</name>
<evidence type="ECO:0000313" key="2">
    <source>
        <dbReference type="Proteomes" id="UP000549394"/>
    </source>
</evidence>
<gene>
    <name evidence="1" type="ORF">DGYR_LOCUS14136</name>
</gene>
<comment type="caution">
    <text evidence="1">The sequence shown here is derived from an EMBL/GenBank/DDBJ whole genome shotgun (WGS) entry which is preliminary data.</text>
</comment>
<accession>A0A7I8WFD6</accession>
<organism evidence="1 2">
    <name type="scientific">Dimorphilus gyrociliatus</name>
    <dbReference type="NCBI Taxonomy" id="2664684"/>
    <lineage>
        <taxon>Eukaryota</taxon>
        <taxon>Metazoa</taxon>
        <taxon>Spiralia</taxon>
        <taxon>Lophotrochozoa</taxon>
        <taxon>Annelida</taxon>
        <taxon>Polychaeta</taxon>
        <taxon>Polychaeta incertae sedis</taxon>
        <taxon>Dinophilidae</taxon>
        <taxon>Dimorphilus</taxon>
    </lineage>
</organism>
<keyword evidence="2" id="KW-1185">Reference proteome</keyword>